<evidence type="ECO:0000256" key="9">
    <source>
        <dbReference type="ARBA" id="ARBA00022759"/>
    </source>
</evidence>
<comment type="similarity">
    <text evidence="4">Belongs to the RNase H family.</text>
</comment>
<feature type="domain" description="RNase H type-1" evidence="12">
    <location>
        <begin position="86"/>
        <end position="224"/>
    </location>
</feature>
<keyword evidence="7" id="KW-0540">Nuclease</keyword>
<dbReference type="STRING" id="215200.SAMN05216454_101179"/>
<dbReference type="AlphaFoldDB" id="A0A1H8EMR7"/>
<evidence type="ECO:0000256" key="2">
    <source>
        <dbReference type="ARBA" id="ARBA00001946"/>
    </source>
</evidence>
<reference evidence="13 14" key="1">
    <citation type="submission" date="2016-10" db="EMBL/GenBank/DDBJ databases">
        <authorList>
            <person name="de Groot N.N."/>
        </authorList>
    </citation>
    <scope>NUCLEOTIDE SEQUENCE [LARGE SCALE GENOMIC DNA]</scope>
    <source>
        <strain evidence="13 14">Calf135</strain>
    </source>
</reference>
<protein>
    <recommendedName>
        <fullName evidence="6">Ribonuclease H</fullName>
        <ecNumber evidence="5">3.1.26.4</ecNumber>
    </recommendedName>
</protein>
<keyword evidence="8" id="KW-0479">Metal-binding</keyword>
<comment type="catalytic activity">
    <reaction evidence="1">
        <text>Endonucleolytic cleavage to 5'-phosphomonoester.</text>
        <dbReference type="EC" id="3.1.26.4"/>
    </reaction>
</comment>
<dbReference type="Gene3D" id="3.40.970.10">
    <property type="entry name" value="Ribonuclease H1, N-terminal domain"/>
    <property type="match status" value="1"/>
</dbReference>
<evidence type="ECO:0000256" key="6">
    <source>
        <dbReference type="ARBA" id="ARBA00017721"/>
    </source>
</evidence>
<dbReference type="GO" id="GO:0004523">
    <property type="term" value="F:RNA-DNA hybrid ribonuclease activity"/>
    <property type="evidence" value="ECO:0007669"/>
    <property type="project" value="UniProtKB-EC"/>
</dbReference>
<dbReference type="Proteomes" id="UP000199512">
    <property type="component" value="Unassembled WGS sequence"/>
</dbReference>
<dbReference type="PANTHER" id="PTHR10642">
    <property type="entry name" value="RIBONUCLEASE H1"/>
    <property type="match status" value="1"/>
</dbReference>
<dbReference type="Pfam" id="PF01693">
    <property type="entry name" value="Cauli_VI"/>
    <property type="match status" value="1"/>
</dbReference>
<keyword evidence="14" id="KW-1185">Reference proteome</keyword>
<dbReference type="GO" id="GO:0003676">
    <property type="term" value="F:nucleic acid binding"/>
    <property type="evidence" value="ECO:0007669"/>
    <property type="project" value="InterPro"/>
</dbReference>
<evidence type="ECO:0000313" key="14">
    <source>
        <dbReference type="Proteomes" id="UP000199512"/>
    </source>
</evidence>
<sequence>MAKQKYYAVKNGKIKGVYLTWKDCQSMVIGYPNAVYKSFEDPHEAMDFLVGEKTSVRKDKKLDKVENIDDEVLDKDRDENYEFTIDKDTIEAYVDGSFDASQKKYGSGGVLIKNGKVIDSFSKEGKNLDSVSMRNVAGEIEASMYAMEYCVDNGYSKLVLYFDYNGIEKWCTGEWKANKKGTKDYKKFYDEISDKLEVKFVKVKAHTGVEYNEMADKLAKESIFGK</sequence>
<dbReference type="OrthoDB" id="9811552at2"/>
<dbReference type="InterPro" id="IPR036397">
    <property type="entry name" value="RNaseH_sf"/>
</dbReference>
<dbReference type="EC" id="3.1.26.4" evidence="5"/>
<evidence type="ECO:0000256" key="3">
    <source>
        <dbReference type="ARBA" id="ARBA00004065"/>
    </source>
</evidence>
<dbReference type="GO" id="GO:0043137">
    <property type="term" value="P:DNA replication, removal of RNA primer"/>
    <property type="evidence" value="ECO:0007669"/>
    <property type="project" value="TreeGrafter"/>
</dbReference>
<evidence type="ECO:0000256" key="10">
    <source>
        <dbReference type="ARBA" id="ARBA00022801"/>
    </source>
</evidence>
<dbReference type="RefSeq" id="WP_091973369.1">
    <property type="nucleotide sequence ID" value="NZ_CAUWDX010000045.1"/>
</dbReference>
<evidence type="ECO:0000256" key="8">
    <source>
        <dbReference type="ARBA" id="ARBA00022723"/>
    </source>
</evidence>
<evidence type="ECO:0000259" key="12">
    <source>
        <dbReference type="PROSITE" id="PS50879"/>
    </source>
</evidence>
<proteinExistence type="inferred from homology"/>
<evidence type="ECO:0000313" key="13">
    <source>
        <dbReference type="EMBL" id="SEN20775.1"/>
    </source>
</evidence>
<organism evidence="13 14">
    <name type="scientific">Peptostreptococcus russellii</name>
    <dbReference type="NCBI Taxonomy" id="215200"/>
    <lineage>
        <taxon>Bacteria</taxon>
        <taxon>Bacillati</taxon>
        <taxon>Bacillota</taxon>
        <taxon>Clostridia</taxon>
        <taxon>Peptostreptococcales</taxon>
        <taxon>Peptostreptococcaceae</taxon>
        <taxon>Peptostreptococcus</taxon>
    </lineage>
</organism>
<evidence type="ECO:0000256" key="7">
    <source>
        <dbReference type="ARBA" id="ARBA00022722"/>
    </source>
</evidence>
<accession>A0A1H8EMR7</accession>
<dbReference type="CDD" id="cd09277">
    <property type="entry name" value="RNase_HI_bacteria_like"/>
    <property type="match status" value="1"/>
</dbReference>
<dbReference type="InterPro" id="IPR009027">
    <property type="entry name" value="Ribosomal_bL9/RNase_H1_N"/>
</dbReference>
<comment type="function">
    <text evidence="3">Endonuclease that specifically degrades the RNA of RNA-DNA hybrids.</text>
</comment>
<dbReference type="InterPro" id="IPR037056">
    <property type="entry name" value="RNase_H1_N_sf"/>
</dbReference>
<evidence type="ECO:0000256" key="1">
    <source>
        <dbReference type="ARBA" id="ARBA00000077"/>
    </source>
</evidence>
<dbReference type="GO" id="GO:0046872">
    <property type="term" value="F:metal ion binding"/>
    <property type="evidence" value="ECO:0007669"/>
    <property type="project" value="UniProtKB-KW"/>
</dbReference>
<dbReference type="SUPFAM" id="SSF53098">
    <property type="entry name" value="Ribonuclease H-like"/>
    <property type="match status" value="1"/>
</dbReference>
<dbReference type="InterPro" id="IPR011320">
    <property type="entry name" value="RNase_H1_N"/>
</dbReference>
<name>A0A1H8EMR7_9FIRM</name>
<evidence type="ECO:0000256" key="11">
    <source>
        <dbReference type="ARBA" id="ARBA00022842"/>
    </source>
</evidence>
<evidence type="ECO:0000256" key="5">
    <source>
        <dbReference type="ARBA" id="ARBA00012180"/>
    </source>
</evidence>
<dbReference type="FunFam" id="3.40.970.10:FF:000002">
    <property type="entry name" value="Ribonuclease H"/>
    <property type="match status" value="1"/>
</dbReference>
<dbReference type="PANTHER" id="PTHR10642:SF26">
    <property type="entry name" value="RIBONUCLEASE H1"/>
    <property type="match status" value="1"/>
</dbReference>
<comment type="cofactor">
    <cofactor evidence="2">
        <name>Mg(2+)</name>
        <dbReference type="ChEBI" id="CHEBI:18420"/>
    </cofactor>
</comment>
<dbReference type="SUPFAM" id="SSF55658">
    <property type="entry name" value="L9 N-domain-like"/>
    <property type="match status" value="1"/>
</dbReference>
<keyword evidence="9" id="KW-0255">Endonuclease</keyword>
<keyword evidence="10" id="KW-0378">Hydrolase</keyword>
<dbReference type="PROSITE" id="PS50879">
    <property type="entry name" value="RNASE_H_1"/>
    <property type="match status" value="1"/>
</dbReference>
<dbReference type="InterPro" id="IPR012337">
    <property type="entry name" value="RNaseH-like_sf"/>
</dbReference>
<dbReference type="InterPro" id="IPR002156">
    <property type="entry name" value="RNaseH_domain"/>
</dbReference>
<dbReference type="Pfam" id="PF00075">
    <property type="entry name" value="RNase_H"/>
    <property type="match status" value="1"/>
</dbReference>
<keyword evidence="11" id="KW-0460">Magnesium</keyword>
<gene>
    <name evidence="13" type="ORF">SAMN05216454_101179</name>
</gene>
<dbReference type="InterPro" id="IPR050092">
    <property type="entry name" value="RNase_H"/>
</dbReference>
<evidence type="ECO:0000256" key="4">
    <source>
        <dbReference type="ARBA" id="ARBA00005300"/>
    </source>
</evidence>
<dbReference type="EMBL" id="FODF01000001">
    <property type="protein sequence ID" value="SEN20775.1"/>
    <property type="molecule type" value="Genomic_DNA"/>
</dbReference>
<dbReference type="Gene3D" id="3.30.420.10">
    <property type="entry name" value="Ribonuclease H-like superfamily/Ribonuclease H"/>
    <property type="match status" value="1"/>
</dbReference>